<dbReference type="RefSeq" id="WP_016340982.1">
    <property type="nucleotide sequence ID" value="NC_021284.1"/>
</dbReference>
<evidence type="ECO:0000313" key="1">
    <source>
        <dbReference type="EMBL" id="AGM26339.1"/>
    </source>
</evidence>
<dbReference type="HOGENOM" id="CLU_818638_0_0_14"/>
<dbReference type="EMBL" id="CP005078">
    <property type="protein sequence ID" value="AGM26339.1"/>
    <property type="molecule type" value="Genomic_DNA"/>
</dbReference>
<dbReference type="KEGG" id="ssyr:SSYRP_v1c07490"/>
<dbReference type="OrthoDB" id="7941913at2"/>
<keyword evidence="2" id="KW-1185">Reference proteome</keyword>
<gene>
    <name evidence="1" type="ORF">SSYRP_v1c07490</name>
</gene>
<sequence>MKKLLTILSSVILSTMTITSVTQVISCQNNSFEPQHGWPPMNEKFLSIWEQFYTNSQEKIAQNQGIIIHKFEDYYYSQYLKYKDINKEHAGQDGYDAYGVPNEVMDNYLAQTVAKSIEMKNYAFYSLRLYFIECAISEIKQEKILLNQNEMLNLWGMVYWHSFPFYQWAKIILWDTGFIYETGINLNFYDFIGPDNDEQTGTIKWWEGPDYDNNFNPYINIDQLDPELWGFAWDIYNWAVTGEKTINIGEIKKDYSLEDLQKAVIEKGVLFHNKLTYQDLDISSQSDDGTSEIIKEENGKQYKFIYQNRKALLKLFINKQEWNLTLDFKYLKQKEEVSY</sequence>
<dbReference type="STRING" id="1276229.SSYRP_v1c07490"/>
<proteinExistence type="predicted"/>
<dbReference type="Proteomes" id="UP000013963">
    <property type="component" value="Chromosome"/>
</dbReference>
<protein>
    <submittedName>
        <fullName evidence="1">Uncharacterized protein</fullName>
    </submittedName>
</protein>
<dbReference type="AlphaFoldDB" id="R4UEI3"/>
<organism evidence="1 2">
    <name type="scientific">Spiroplasma syrphidicola EA-1</name>
    <dbReference type="NCBI Taxonomy" id="1276229"/>
    <lineage>
        <taxon>Bacteria</taxon>
        <taxon>Bacillati</taxon>
        <taxon>Mycoplasmatota</taxon>
        <taxon>Mollicutes</taxon>
        <taxon>Entomoplasmatales</taxon>
        <taxon>Spiroplasmataceae</taxon>
        <taxon>Spiroplasma</taxon>
    </lineage>
</organism>
<name>R4UEI3_9MOLU</name>
<dbReference type="PATRIC" id="fig|1276229.3.peg.744"/>
<reference evidence="1 2" key="1">
    <citation type="journal article" date="2013" name="Genome Biol. Evol.">
        <title>Complete genomes of two dipteran-associated spiroplasmas provided insights into the origin, dynamics, and impacts of viral invasion in spiroplasma.</title>
        <authorList>
            <person name="Ku C."/>
            <person name="Lo W.S."/>
            <person name="Chen L.L."/>
            <person name="Kuo C.H."/>
        </authorList>
    </citation>
    <scope>NUCLEOTIDE SEQUENCE [LARGE SCALE GENOMIC DNA]</scope>
    <source>
        <strain evidence="1">EA-1</strain>
    </source>
</reference>
<accession>R4UEI3</accession>
<evidence type="ECO:0000313" key="2">
    <source>
        <dbReference type="Proteomes" id="UP000013963"/>
    </source>
</evidence>